<organism evidence="3 4">
    <name type="scientific">Sesamum indicum</name>
    <name type="common">Oriental sesame</name>
    <name type="synonym">Sesamum orientale</name>
    <dbReference type="NCBI Taxonomy" id="4182"/>
    <lineage>
        <taxon>Eukaryota</taxon>
        <taxon>Viridiplantae</taxon>
        <taxon>Streptophyta</taxon>
        <taxon>Embryophyta</taxon>
        <taxon>Tracheophyta</taxon>
        <taxon>Spermatophyta</taxon>
        <taxon>Magnoliopsida</taxon>
        <taxon>eudicotyledons</taxon>
        <taxon>Gunneridae</taxon>
        <taxon>Pentapetalae</taxon>
        <taxon>asterids</taxon>
        <taxon>lamiids</taxon>
        <taxon>Lamiales</taxon>
        <taxon>Pedaliaceae</taxon>
        <taxon>Sesamum</taxon>
    </lineage>
</organism>
<evidence type="ECO:0000313" key="3">
    <source>
        <dbReference type="Proteomes" id="UP000504604"/>
    </source>
</evidence>
<protein>
    <submittedName>
        <fullName evidence="4">Uncharacterized protein LOC105174747 isoform X1</fullName>
    </submittedName>
</protein>
<keyword evidence="3" id="KW-1185">Reference proteome</keyword>
<reference evidence="4" key="1">
    <citation type="submission" date="2025-08" db="UniProtKB">
        <authorList>
            <consortium name="RefSeq"/>
        </authorList>
    </citation>
    <scope>IDENTIFICATION</scope>
</reference>
<feature type="coiled-coil region" evidence="1">
    <location>
        <begin position="8"/>
        <end position="98"/>
    </location>
</feature>
<dbReference type="PANTHER" id="PTHR38353">
    <property type="entry name" value="TROPOMYOSIN"/>
    <property type="match status" value="1"/>
</dbReference>
<dbReference type="GeneID" id="105174747"/>
<dbReference type="AlphaFoldDB" id="A0A8M8UUC4"/>
<keyword evidence="1" id="KW-0175">Coiled coil</keyword>
<sequence>MEELFQYMKTLRSQINDVADQAAKLSVEEHMLFTTVETLQKDLDLVKNETRQVKEETDQMTKAKGKIYSQILQNQRKIASLESDSSTLSQTLKLMQQEKLCLSAKLVDQSTYYEKVGQDISAQLTEHQEWINAQDFGSRPREVNEKAGGTKEFPNDVGQSLTKDFQAAQANFGKMEKLKSDLALKNTKLRQSVELVKTKMTEFKVVSTFFFLVCYLICIYLVDFNMLWLVYLFRHTKQTQIQKDKNKKEKRKEHSLLLPKSIFIIHYIKQQMPGNSEEIINCLGIHLLDGRMIETFRV</sequence>
<evidence type="ECO:0000313" key="4">
    <source>
        <dbReference type="RefSeq" id="XP_020547544.1"/>
    </source>
</evidence>
<dbReference type="OrthoDB" id="1933536at2759"/>
<proteinExistence type="predicted"/>
<keyword evidence="2" id="KW-1133">Transmembrane helix</keyword>
<name>A0A8M8UUC4_SESIN</name>
<keyword evidence="2" id="KW-0812">Transmembrane</keyword>
<evidence type="ECO:0000256" key="1">
    <source>
        <dbReference type="SAM" id="Coils"/>
    </source>
</evidence>
<dbReference type="Proteomes" id="UP000504604">
    <property type="component" value="Linkage group LG2"/>
</dbReference>
<dbReference type="RefSeq" id="XP_020547544.1">
    <property type="nucleotide sequence ID" value="XM_020691885.1"/>
</dbReference>
<feature type="transmembrane region" description="Helical" evidence="2">
    <location>
        <begin position="209"/>
        <end position="233"/>
    </location>
</feature>
<dbReference type="PANTHER" id="PTHR38353:SF2">
    <property type="entry name" value="TROPOMYOSIN"/>
    <property type="match status" value="1"/>
</dbReference>
<accession>A0A8M8UUC4</accession>
<evidence type="ECO:0000256" key="2">
    <source>
        <dbReference type="SAM" id="Phobius"/>
    </source>
</evidence>
<gene>
    <name evidence="4" type="primary">LOC105174747</name>
</gene>
<keyword evidence="2" id="KW-0472">Membrane</keyword>